<dbReference type="Proteomes" id="UP000011550">
    <property type="component" value="Unassembled WGS sequence"/>
</dbReference>
<feature type="domain" description="CD-NTase-associated protein 15" evidence="2">
    <location>
        <begin position="53"/>
        <end position="183"/>
    </location>
</feature>
<evidence type="ECO:0000313" key="3">
    <source>
        <dbReference type="EMBL" id="ELZ92888.1"/>
    </source>
</evidence>
<accession>M0IAL4</accession>
<dbReference type="OrthoDB" id="142730at2157"/>
<reference evidence="3 4" key="1">
    <citation type="journal article" date="2014" name="PLoS Genet.">
        <title>Phylogenetically driven sequencing of extremely halophilic archaea reveals strategies for static and dynamic osmo-response.</title>
        <authorList>
            <person name="Becker E.A."/>
            <person name="Seitzer P.M."/>
            <person name="Tritt A."/>
            <person name="Larsen D."/>
            <person name="Krusor M."/>
            <person name="Yao A.I."/>
            <person name="Wu D."/>
            <person name="Madern D."/>
            <person name="Eisen J.A."/>
            <person name="Darling A.E."/>
            <person name="Facciotti M.T."/>
        </authorList>
    </citation>
    <scope>NUCLEOTIDE SEQUENCE [LARGE SCALE GENOMIC DNA]</scope>
    <source>
        <strain evidence="3 4">ATCC BAA-1512</strain>
    </source>
</reference>
<sequence length="192" mass="21835">MAIALGITSTINQFLIALNFDVVGISAFAVFTGFYLGFDYIGWRLPGIQRVLATPDLNGTWKGKFNSSFVEDSDDSQSNGEDECGPRLEVQQRWSMIEVIFVNPGSSRSESTSATIRTDKSDPEILFTYRNRKTGDELPETQRIHEGTNRLRLVTGEEGNAVLEGDYYTDEQRNNHGYMRFERKSKRRILDF</sequence>
<dbReference type="AlphaFoldDB" id="M0IAL4"/>
<keyword evidence="1" id="KW-1133">Transmembrane helix</keyword>
<gene>
    <name evidence="3" type="ORF">C440_12244</name>
</gene>
<evidence type="ECO:0000313" key="4">
    <source>
        <dbReference type="Proteomes" id="UP000011550"/>
    </source>
</evidence>
<evidence type="ECO:0000259" key="2">
    <source>
        <dbReference type="Pfam" id="PF18153"/>
    </source>
</evidence>
<protein>
    <recommendedName>
        <fullName evidence="2">CD-NTase-associated protein 15 domain-containing protein</fullName>
    </recommendedName>
</protein>
<name>M0IAL4_9EURY</name>
<organism evidence="3 4">
    <name type="scientific">Haloferax mucosum ATCC BAA-1512</name>
    <dbReference type="NCBI Taxonomy" id="662479"/>
    <lineage>
        <taxon>Archaea</taxon>
        <taxon>Methanobacteriati</taxon>
        <taxon>Methanobacteriota</taxon>
        <taxon>Stenosarchaea group</taxon>
        <taxon>Halobacteria</taxon>
        <taxon>Halobacteriales</taxon>
        <taxon>Haloferacaceae</taxon>
        <taxon>Haloferax</taxon>
    </lineage>
</organism>
<dbReference type="RefSeq" id="WP_008320776.1">
    <property type="nucleotide sequence ID" value="NZ_AOLN01000017.1"/>
</dbReference>
<dbReference type="Pfam" id="PF18153">
    <property type="entry name" value="Cap15_CD_rec"/>
    <property type="match status" value="1"/>
</dbReference>
<evidence type="ECO:0000256" key="1">
    <source>
        <dbReference type="SAM" id="Phobius"/>
    </source>
</evidence>
<feature type="transmembrane region" description="Helical" evidence="1">
    <location>
        <begin position="14"/>
        <end position="38"/>
    </location>
</feature>
<keyword evidence="4" id="KW-1185">Reference proteome</keyword>
<keyword evidence="1" id="KW-0812">Transmembrane</keyword>
<proteinExistence type="predicted"/>
<dbReference type="EMBL" id="AOLN01000017">
    <property type="protein sequence ID" value="ELZ92888.1"/>
    <property type="molecule type" value="Genomic_DNA"/>
</dbReference>
<dbReference type="InterPro" id="IPR041208">
    <property type="entry name" value="Cap15"/>
</dbReference>
<comment type="caution">
    <text evidence="3">The sequence shown here is derived from an EMBL/GenBank/DDBJ whole genome shotgun (WGS) entry which is preliminary data.</text>
</comment>
<keyword evidence="1" id="KW-0472">Membrane</keyword>
<dbReference type="STRING" id="662479.C440_12244"/>